<comment type="caution">
    <text evidence="2">The sequence shown here is derived from an EMBL/GenBank/DDBJ whole genome shotgun (WGS) entry which is preliminary data.</text>
</comment>
<gene>
    <name evidence="2" type="ORF">NKR23_g1437</name>
</gene>
<dbReference type="PANTHER" id="PTHR39606:SF1">
    <property type="entry name" value="CELL SURFACE PROTEIN"/>
    <property type="match status" value="1"/>
</dbReference>
<feature type="compositionally biased region" description="Basic and acidic residues" evidence="1">
    <location>
        <begin position="38"/>
        <end position="47"/>
    </location>
</feature>
<dbReference type="AlphaFoldDB" id="A0AA38RSY4"/>
<name>A0AA38RSY4_9PEZI</name>
<feature type="compositionally biased region" description="Basic and acidic residues" evidence="1">
    <location>
        <begin position="249"/>
        <end position="289"/>
    </location>
</feature>
<feature type="compositionally biased region" description="Basic and acidic residues" evidence="1">
    <location>
        <begin position="138"/>
        <end position="147"/>
    </location>
</feature>
<dbReference type="PANTHER" id="PTHR39606">
    <property type="entry name" value="SURFACE PROTEIN, PUTATIVE-RELATED"/>
    <property type="match status" value="1"/>
</dbReference>
<feature type="compositionally biased region" description="Basic and acidic residues" evidence="1">
    <location>
        <begin position="194"/>
        <end position="203"/>
    </location>
</feature>
<evidence type="ECO:0000256" key="1">
    <source>
        <dbReference type="SAM" id="MobiDB-lite"/>
    </source>
</evidence>
<sequence>MSSIVNKVKDAMSSDKSHEAPEGTHGPHATRTGNTLDPRVDSDRDGRANPSAGNWSSGGNTTGYNDPEGTHGPHGTRAANALDPRVDSDRDNRGTTGGYGSSGLGGTGGYGSSNTTGYNDPEGTHGPHGSRAANALDPRVDSDRDNRGAGNYGSSGLGGSTGYGYGSANPVTGRNDPEGTHGPHGTRTGNTLDPRVDSDRDGRAAGGYGSTGGSYGRTGGGNEYSRGEYSTGTEYGSGPGPAPNTAGPHRSDLANKVDPRVDSDRDNSRTLGRDRTYDSRQGLAHKDPTDAAQVPPSVLRKTVGEPTVEHGDHEHNHSGRHGSTSHQETFRGV</sequence>
<feature type="compositionally biased region" description="Gly residues" evidence="1">
    <location>
        <begin position="150"/>
        <end position="165"/>
    </location>
</feature>
<protein>
    <recommendedName>
        <fullName evidence="4">Cell surface protein</fullName>
    </recommendedName>
</protein>
<evidence type="ECO:0008006" key="4">
    <source>
        <dbReference type="Google" id="ProtNLM"/>
    </source>
</evidence>
<feature type="compositionally biased region" description="Basic and acidic residues" evidence="1">
    <location>
        <begin position="84"/>
        <end position="93"/>
    </location>
</feature>
<feature type="compositionally biased region" description="Basic and acidic residues" evidence="1">
    <location>
        <begin position="307"/>
        <end position="317"/>
    </location>
</feature>
<organism evidence="2 3">
    <name type="scientific">Pleurostoma richardsiae</name>
    <dbReference type="NCBI Taxonomy" id="41990"/>
    <lineage>
        <taxon>Eukaryota</taxon>
        <taxon>Fungi</taxon>
        <taxon>Dikarya</taxon>
        <taxon>Ascomycota</taxon>
        <taxon>Pezizomycotina</taxon>
        <taxon>Sordariomycetes</taxon>
        <taxon>Sordariomycetidae</taxon>
        <taxon>Calosphaeriales</taxon>
        <taxon>Pleurostomataceae</taxon>
        <taxon>Pleurostoma</taxon>
    </lineage>
</organism>
<dbReference type="Proteomes" id="UP001174694">
    <property type="component" value="Unassembled WGS sequence"/>
</dbReference>
<feature type="compositionally biased region" description="Basic and acidic residues" evidence="1">
    <location>
        <begin position="7"/>
        <end position="22"/>
    </location>
</feature>
<feature type="compositionally biased region" description="Polar residues" evidence="1">
    <location>
        <begin position="51"/>
        <end position="64"/>
    </location>
</feature>
<feature type="compositionally biased region" description="Gly residues" evidence="1">
    <location>
        <begin position="204"/>
        <end position="222"/>
    </location>
</feature>
<dbReference type="EMBL" id="JANBVO010000002">
    <property type="protein sequence ID" value="KAJ9156092.1"/>
    <property type="molecule type" value="Genomic_DNA"/>
</dbReference>
<feature type="compositionally biased region" description="Gly residues" evidence="1">
    <location>
        <begin position="95"/>
        <end position="111"/>
    </location>
</feature>
<evidence type="ECO:0000313" key="3">
    <source>
        <dbReference type="Proteomes" id="UP001174694"/>
    </source>
</evidence>
<accession>A0AA38RSY4</accession>
<feature type="region of interest" description="Disordered" evidence="1">
    <location>
        <begin position="1"/>
        <end position="333"/>
    </location>
</feature>
<reference evidence="2" key="1">
    <citation type="submission" date="2022-07" db="EMBL/GenBank/DDBJ databases">
        <title>Fungi with potential for degradation of polypropylene.</title>
        <authorList>
            <person name="Gostincar C."/>
        </authorList>
    </citation>
    <scope>NUCLEOTIDE SEQUENCE</scope>
    <source>
        <strain evidence="2">EXF-13308</strain>
    </source>
</reference>
<evidence type="ECO:0000313" key="2">
    <source>
        <dbReference type="EMBL" id="KAJ9156092.1"/>
    </source>
</evidence>
<keyword evidence="3" id="KW-1185">Reference proteome</keyword>
<proteinExistence type="predicted"/>